<evidence type="ECO:0008006" key="5">
    <source>
        <dbReference type="Google" id="ProtNLM"/>
    </source>
</evidence>
<feature type="chain" id="PRO_5047442468" description="Secreted protein" evidence="2">
    <location>
        <begin position="22"/>
        <end position="136"/>
    </location>
</feature>
<comment type="caution">
    <text evidence="3">The sequence shown here is derived from an EMBL/GenBank/DDBJ whole genome shotgun (WGS) entry which is preliminary data.</text>
</comment>
<name>A0ABR0AYI2_9CRUS</name>
<feature type="compositionally biased region" description="Acidic residues" evidence="1">
    <location>
        <begin position="115"/>
        <end position="124"/>
    </location>
</feature>
<feature type="signal peptide" evidence="2">
    <location>
        <begin position="1"/>
        <end position="21"/>
    </location>
</feature>
<sequence>MRIIVALSALVLAVCIVTSQCKPTGNTNINQNSNANSNFDFLSSFLSSVLIQQRKAKAIASRAKVESPAAVSIAQPTAEAQQDVKQTADESQAPAEDTVVDVASTDESAPRSEPQEDAPQDDDQFMFIQSRMAQDF</sequence>
<feature type="compositionally biased region" description="Polar residues" evidence="1">
    <location>
        <begin position="74"/>
        <end position="85"/>
    </location>
</feature>
<dbReference type="EMBL" id="JAOYFB010000039">
    <property type="protein sequence ID" value="KAK4030173.1"/>
    <property type="molecule type" value="Genomic_DNA"/>
</dbReference>
<dbReference type="Proteomes" id="UP001234178">
    <property type="component" value="Unassembled WGS sequence"/>
</dbReference>
<keyword evidence="4" id="KW-1185">Reference proteome</keyword>
<accession>A0ABR0AYI2</accession>
<reference evidence="3 4" key="1">
    <citation type="journal article" date="2023" name="Nucleic Acids Res.">
        <title>The hologenome of Daphnia magna reveals possible DNA methylation and microbiome-mediated evolution of the host genome.</title>
        <authorList>
            <person name="Chaturvedi A."/>
            <person name="Li X."/>
            <person name="Dhandapani V."/>
            <person name="Marshall H."/>
            <person name="Kissane S."/>
            <person name="Cuenca-Cambronero M."/>
            <person name="Asole G."/>
            <person name="Calvet F."/>
            <person name="Ruiz-Romero M."/>
            <person name="Marangio P."/>
            <person name="Guigo R."/>
            <person name="Rago D."/>
            <person name="Mirbahai L."/>
            <person name="Eastwood N."/>
            <person name="Colbourne J.K."/>
            <person name="Zhou J."/>
            <person name="Mallon E."/>
            <person name="Orsini L."/>
        </authorList>
    </citation>
    <scope>NUCLEOTIDE SEQUENCE [LARGE SCALE GENOMIC DNA]</scope>
    <source>
        <strain evidence="3">LRV0_1</strain>
    </source>
</reference>
<feature type="region of interest" description="Disordered" evidence="1">
    <location>
        <begin position="67"/>
        <end position="136"/>
    </location>
</feature>
<evidence type="ECO:0000256" key="2">
    <source>
        <dbReference type="SAM" id="SignalP"/>
    </source>
</evidence>
<proteinExistence type="predicted"/>
<keyword evidence="2" id="KW-0732">Signal</keyword>
<evidence type="ECO:0000313" key="3">
    <source>
        <dbReference type="EMBL" id="KAK4030173.1"/>
    </source>
</evidence>
<protein>
    <recommendedName>
        <fullName evidence="5">Secreted protein</fullName>
    </recommendedName>
</protein>
<evidence type="ECO:0000256" key="1">
    <source>
        <dbReference type="SAM" id="MobiDB-lite"/>
    </source>
</evidence>
<evidence type="ECO:0000313" key="4">
    <source>
        <dbReference type="Proteomes" id="UP001234178"/>
    </source>
</evidence>
<gene>
    <name evidence="3" type="ORF">OUZ56_023150</name>
</gene>
<organism evidence="3 4">
    <name type="scientific">Daphnia magna</name>
    <dbReference type="NCBI Taxonomy" id="35525"/>
    <lineage>
        <taxon>Eukaryota</taxon>
        <taxon>Metazoa</taxon>
        <taxon>Ecdysozoa</taxon>
        <taxon>Arthropoda</taxon>
        <taxon>Crustacea</taxon>
        <taxon>Branchiopoda</taxon>
        <taxon>Diplostraca</taxon>
        <taxon>Cladocera</taxon>
        <taxon>Anomopoda</taxon>
        <taxon>Daphniidae</taxon>
        <taxon>Daphnia</taxon>
    </lineage>
</organism>